<comment type="caution">
    <text evidence="12">The sequence shown here is derived from an EMBL/GenBank/DDBJ whole genome shotgun (WGS) entry which is preliminary data.</text>
</comment>
<feature type="coiled-coil region" evidence="10">
    <location>
        <begin position="153"/>
        <end position="195"/>
    </location>
</feature>
<reference evidence="12" key="1">
    <citation type="submission" date="2020-03" db="EMBL/GenBank/DDBJ databases">
        <title>A high-quality chromosome-level genome assembly of a woody plant with both climbing and erect habits, Rhamnella rubrinervis.</title>
        <authorList>
            <person name="Lu Z."/>
            <person name="Yang Y."/>
            <person name="Zhu X."/>
            <person name="Sun Y."/>
        </authorList>
    </citation>
    <scope>NUCLEOTIDE SEQUENCE</scope>
    <source>
        <strain evidence="12">BYM</strain>
        <tissue evidence="12">Leaf</tissue>
    </source>
</reference>
<keyword evidence="5" id="KW-0227">DNA damage</keyword>
<name>A0A8K0GSL7_9ROSA</name>
<dbReference type="InterPro" id="IPR018610">
    <property type="entry name" value="UVSSA"/>
</dbReference>
<dbReference type="InterPro" id="IPR008942">
    <property type="entry name" value="ENTH_VHS"/>
</dbReference>
<evidence type="ECO:0000256" key="3">
    <source>
        <dbReference type="ARBA" id="ARBA00022454"/>
    </source>
</evidence>
<feature type="domain" description="UV-stimulated scaffold protein A C-terminal" evidence="11">
    <location>
        <begin position="405"/>
        <end position="506"/>
    </location>
</feature>
<dbReference type="EMBL" id="VOIH02000008">
    <property type="protein sequence ID" value="KAF3439857.1"/>
    <property type="molecule type" value="Genomic_DNA"/>
</dbReference>
<evidence type="ECO:0000256" key="6">
    <source>
        <dbReference type="ARBA" id="ARBA00022771"/>
    </source>
</evidence>
<dbReference type="Proteomes" id="UP000796880">
    <property type="component" value="Unassembled WGS sequence"/>
</dbReference>
<evidence type="ECO:0000256" key="1">
    <source>
        <dbReference type="ARBA" id="ARBA00004286"/>
    </source>
</evidence>
<dbReference type="InterPro" id="IPR049408">
    <property type="entry name" value="UVSSA_N_a-solenoid_rpt"/>
</dbReference>
<dbReference type="PANTHER" id="PTHR28670">
    <property type="entry name" value="UV-STIMULATED SCAFFOLD PROTEIN A"/>
    <property type="match status" value="1"/>
</dbReference>
<keyword evidence="3" id="KW-0158">Chromosome</keyword>
<dbReference type="GO" id="GO:0009411">
    <property type="term" value="P:response to UV"/>
    <property type="evidence" value="ECO:0007669"/>
    <property type="project" value="InterPro"/>
</dbReference>
<dbReference type="OrthoDB" id="5594015at2759"/>
<evidence type="ECO:0000256" key="10">
    <source>
        <dbReference type="SAM" id="Coils"/>
    </source>
</evidence>
<proteinExistence type="inferred from homology"/>
<dbReference type="Pfam" id="PF20867">
    <property type="entry name" value="UVSSA_N"/>
    <property type="match status" value="1"/>
</dbReference>
<evidence type="ECO:0000256" key="7">
    <source>
        <dbReference type="ARBA" id="ARBA00022833"/>
    </source>
</evidence>
<dbReference type="GO" id="GO:0005694">
    <property type="term" value="C:chromosome"/>
    <property type="evidence" value="ECO:0007669"/>
    <property type="project" value="UniProtKB-SubCell"/>
</dbReference>
<dbReference type="GO" id="GO:0000993">
    <property type="term" value="F:RNA polymerase II complex binding"/>
    <property type="evidence" value="ECO:0007669"/>
    <property type="project" value="TreeGrafter"/>
</dbReference>
<comment type="similarity">
    <text evidence="2">Belongs to the UVSSA family.</text>
</comment>
<keyword evidence="4" id="KW-0479">Metal-binding</keyword>
<evidence type="ECO:0000313" key="13">
    <source>
        <dbReference type="Proteomes" id="UP000796880"/>
    </source>
</evidence>
<gene>
    <name evidence="12" type="ORF">FNV43_RR18135</name>
</gene>
<protein>
    <recommendedName>
        <fullName evidence="11">UV-stimulated scaffold protein A C-terminal domain-containing protein</fullName>
    </recommendedName>
</protein>
<keyword evidence="7" id="KW-0862">Zinc</keyword>
<comment type="subcellular location">
    <subcellularLocation>
        <location evidence="1">Chromosome</location>
    </subcellularLocation>
</comment>
<evidence type="ECO:0000256" key="4">
    <source>
        <dbReference type="ARBA" id="ARBA00022723"/>
    </source>
</evidence>
<keyword evidence="9" id="KW-0234">DNA repair</keyword>
<keyword evidence="8 10" id="KW-0175">Coiled coil</keyword>
<sequence length="650" mass="74481">MEEEREGGGGKVRALIERATDSTQPDVDPRLLKAIKSLVRYSDSELRLAAHTLMEFMKRDHSQVRYLSLLIIDQLFMRSKLFRTLLVENLDQLLTLSVGFRRNQPLPAPPAVAALLRSKAIEYLEKWNSSFGIYYRRLRLGFYYLKNTLRFQFPNLQANAARLQQERRERERRSKEIVLNKFETLKENFQSIKEEMRLTVDEIGECLDIIRNGGEDSMLLDNLEDEEEIEEFRSSELRQIRHETLEEGKKVCENSENKVVFDALRELHKLLVTNHLVTIQEWISVLIRVEATDNRFRDSILKEFIDIRNHLISVKKKCEELGCALPRIANNEEEEDFWEEGKIGLNESRASHPRENEDIATASTSSELKNTTPGCSYKVPSGKKILECEGGRIESSSPRSKLLAEAPVMKWGSYLDSWGSKRDILANQRGLDLENHWGRVDYDAVIPAEKIAELNVQATVYKEEQLEIQPCHAPLHKGRLCQRRDLRVCPFHGLIIPRDDEGKPLDQNLSEDVITPDSGTDLAEQLAKQAIKNVRAKDKEVARKREIDQKSLKRAKLAKVRKHNEAVLRDAALASTSLSASAGEDMVATNSENASTRSNKQALASMLRKKVTAKDRIAQRLLNTRARDATVRQLTLDVDANYKEAFPNQW</sequence>
<dbReference type="SUPFAM" id="SSF48464">
    <property type="entry name" value="ENTH/VHS domain"/>
    <property type="match status" value="1"/>
</dbReference>
<organism evidence="12 13">
    <name type="scientific">Rhamnella rubrinervis</name>
    <dbReference type="NCBI Taxonomy" id="2594499"/>
    <lineage>
        <taxon>Eukaryota</taxon>
        <taxon>Viridiplantae</taxon>
        <taxon>Streptophyta</taxon>
        <taxon>Embryophyta</taxon>
        <taxon>Tracheophyta</taxon>
        <taxon>Spermatophyta</taxon>
        <taxon>Magnoliopsida</taxon>
        <taxon>eudicotyledons</taxon>
        <taxon>Gunneridae</taxon>
        <taxon>Pentapetalae</taxon>
        <taxon>rosids</taxon>
        <taxon>fabids</taxon>
        <taxon>Rosales</taxon>
        <taxon>Rhamnaceae</taxon>
        <taxon>rhamnoid group</taxon>
        <taxon>Rhamneae</taxon>
        <taxon>Rhamnella</taxon>
    </lineage>
</organism>
<dbReference type="GO" id="GO:0006283">
    <property type="term" value="P:transcription-coupled nucleotide-excision repair"/>
    <property type="evidence" value="ECO:0007669"/>
    <property type="project" value="TreeGrafter"/>
</dbReference>
<dbReference type="GO" id="GO:0008270">
    <property type="term" value="F:zinc ion binding"/>
    <property type="evidence" value="ECO:0007669"/>
    <property type="project" value="UniProtKB-KW"/>
</dbReference>
<dbReference type="AlphaFoldDB" id="A0A8K0GSL7"/>
<evidence type="ECO:0000256" key="2">
    <source>
        <dbReference type="ARBA" id="ARBA00009240"/>
    </source>
</evidence>
<evidence type="ECO:0000313" key="12">
    <source>
        <dbReference type="EMBL" id="KAF3439857.1"/>
    </source>
</evidence>
<dbReference type="PANTHER" id="PTHR28670:SF1">
    <property type="entry name" value="UV-STIMULATED SCAFFOLD PROTEIN A"/>
    <property type="match status" value="1"/>
</dbReference>
<accession>A0A8K0GSL7</accession>
<evidence type="ECO:0000256" key="5">
    <source>
        <dbReference type="ARBA" id="ARBA00022763"/>
    </source>
</evidence>
<evidence type="ECO:0000256" key="9">
    <source>
        <dbReference type="ARBA" id="ARBA00023204"/>
    </source>
</evidence>
<dbReference type="Pfam" id="PF09740">
    <property type="entry name" value="DUF2043"/>
    <property type="match status" value="1"/>
</dbReference>
<evidence type="ECO:0000256" key="8">
    <source>
        <dbReference type="ARBA" id="ARBA00023054"/>
    </source>
</evidence>
<keyword evidence="6" id="KW-0863">Zinc-finger</keyword>
<keyword evidence="13" id="KW-1185">Reference proteome</keyword>
<evidence type="ECO:0000259" key="11">
    <source>
        <dbReference type="Pfam" id="PF09740"/>
    </source>
</evidence>
<dbReference type="InterPro" id="IPR049431">
    <property type="entry name" value="UVSSA_C"/>
</dbReference>